<protein>
    <recommendedName>
        <fullName evidence="9">Methylenetetrahydrofolate reductase</fullName>
    </recommendedName>
</protein>
<dbReference type="InterPro" id="IPR022026">
    <property type="entry name" value="DUF5981"/>
</dbReference>
<evidence type="ECO:0000256" key="7">
    <source>
        <dbReference type="ARBA" id="ARBA00034478"/>
    </source>
</evidence>
<comment type="catalytic activity">
    <reaction evidence="8">
        <text>(6S)-5-methyl-5,6,7,8-tetrahydrofolate + NAD(+) = (6R)-5,10-methylene-5,6,7,8-tetrahydrofolate + NADH + H(+)</text>
        <dbReference type="Rhea" id="RHEA:19821"/>
        <dbReference type="ChEBI" id="CHEBI:15378"/>
        <dbReference type="ChEBI" id="CHEBI:15636"/>
        <dbReference type="ChEBI" id="CHEBI:18608"/>
        <dbReference type="ChEBI" id="CHEBI:57540"/>
        <dbReference type="ChEBI" id="CHEBI:57945"/>
        <dbReference type="EC" id="1.5.1.54"/>
    </reaction>
    <physiologicalReaction direction="right-to-left" evidence="8">
        <dbReference type="Rhea" id="RHEA:19823"/>
    </physiologicalReaction>
</comment>
<comment type="cofactor">
    <cofactor evidence="1 9">
        <name>FAD</name>
        <dbReference type="ChEBI" id="CHEBI:57692"/>
    </cofactor>
</comment>
<evidence type="ECO:0000256" key="3">
    <source>
        <dbReference type="ARBA" id="ARBA00006743"/>
    </source>
</evidence>
<evidence type="ECO:0000256" key="10">
    <source>
        <dbReference type="SAM" id="MobiDB-lite"/>
    </source>
</evidence>
<comment type="caution">
    <text evidence="12">The sequence shown here is derived from an EMBL/GenBank/DDBJ whole genome shotgun (WGS) entry which is preliminary data.</text>
</comment>
<name>A0ABW8P151_9PSED</name>
<evidence type="ECO:0000259" key="11">
    <source>
        <dbReference type="Pfam" id="PF12225"/>
    </source>
</evidence>
<sequence length="525" mass="58302">MSQLKDALHEHTFVCVMEFVPKPSAERFAALDAIMARKQLCGWPLTVAIGDRVGSPLDMSPLDAFTSLDTAVPALLHFSGKDRERQDLLAQLKRMDNAGLDQLLILTGDRLPGHQPGQRPVRYLESVAALQITRQARPDWLLGAALNPFKYHEEEGAAQYFKAEKKLSAGADFLTLQMGYDDRKHQEALHWMRRQRTPKPLIACLMALTHGRAKMLEHVAGAVVSPAMRDILAAELDVSKAYAQTRSIERLALQVIGLKLMGYAGVHLSGIHDLAQFQALEQALHTQQGEIHTLEQWAPAWAASWQMPGLPAVTFNPPGANWRLGESRVSASRTEQARYHVLSGLHSLLFDRSNWLSRSFGWAVTRPVWRTAQGARLLHQLERSIKRPLLGCDTCGRCRLEDTLYICPESCPKGLANGPCGGTSLNRCEFGDRECVHSVKYRTAKSVEQTAVLTDRLIPCIELPSRHQSSWPTWFNPTLTTTPEPCGSGGAPLRLAREEARPASPKPSAHHLKPAHTKRPAEIDN</sequence>
<dbReference type="PANTHER" id="PTHR45754">
    <property type="entry name" value="METHYLENETETRAHYDROFOLATE REDUCTASE"/>
    <property type="match status" value="1"/>
</dbReference>
<evidence type="ECO:0000256" key="8">
    <source>
        <dbReference type="ARBA" id="ARBA00048628"/>
    </source>
</evidence>
<gene>
    <name evidence="12" type="ORF">KW869_20745</name>
</gene>
<dbReference type="RefSeq" id="WP_405130043.1">
    <property type="nucleotide sequence ID" value="NZ_JAHWXS010000026.1"/>
</dbReference>
<feature type="compositionally biased region" description="Basic residues" evidence="10">
    <location>
        <begin position="508"/>
        <end position="518"/>
    </location>
</feature>
<reference evidence="12 13" key="1">
    <citation type="journal article" date="2012" name="Plant Soil">
        <title>Screening of plant growth-promoting traits in arsenic-resistant bacteria isolated from the rhizosphere of soybean plants from Argentinean agricultural soil.</title>
        <authorList>
            <person name="Wevar Oller A.L."/>
            <person name="Talano M.A."/>
            <person name="Agostini E."/>
        </authorList>
    </citation>
    <scope>NUCLEOTIDE SEQUENCE [LARGE SCALE GENOMIC DNA]</scope>
    <source>
        <strain evidence="12 13">AW4</strain>
    </source>
</reference>
<dbReference type="SUPFAM" id="SSF51730">
    <property type="entry name" value="FAD-linked oxidoreductase"/>
    <property type="match status" value="1"/>
</dbReference>
<keyword evidence="13" id="KW-1185">Reference proteome</keyword>
<comment type="pathway">
    <text evidence="2 9">One-carbon metabolism; tetrahydrofolate interconversion.</text>
</comment>
<evidence type="ECO:0000313" key="12">
    <source>
        <dbReference type="EMBL" id="MFK5735964.1"/>
    </source>
</evidence>
<organism evidence="12 13">
    <name type="scientific">Pseudomonas urmiensis</name>
    <dbReference type="NCBI Taxonomy" id="2745493"/>
    <lineage>
        <taxon>Bacteria</taxon>
        <taxon>Pseudomonadati</taxon>
        <taxon>Pseudomonadota</taxon>
        <taxon>Gammaproteobacteria</taxon>
        <taxon>Pseudomonadales</taxon>
        <taxon>Pseudomonadaceae</taxon>
        <taxon>Pseudomonas</taxon>
    </lineage>
</organism>
<comment type="similarity">
    <text evidence="3 9">Belongs to the methylenetetrahydrofolate reductase family.</text>
</comment>
<proteinExistence type="inferred from homology"/>
<dbReference type="Pfam" id="PF02219">
    <property type="entry name" value="MTHFR"/>
    <property type="match status" value="1"/>
</dbReference>
<evidence type="ECO:0000256" key="4">
    <source>
        <dbReference type="ARBA" id="ARBA00022630"/>
    </source>
</evidence>
<keyword evidence="4 9" id="KW-0285">Flavoprotein</keyword>
<dbReference type="Pfam" id="PF12225">
    <property type="entry name" value="DUF5981"/>
    <property type="match status" value="1"/>
</dbReference>
<feature type="region of interest" description="Disordered" evidence="10">
    <location>
        <begin position="482"/>
        <end position="525"/>
    </location>
</feature>
<feature type="domain" description="Methylene-tetrahydrofolate reductase C-terminal-like" evidence="11">
    <location>
        <begin position="377"/>
        <end position="459"/>
    </location>
</feature>
<comment type="pathway">
    <text evidence="7">Amino-acid biosynthesis; L-methionine biosynthesis via de novo pathway.</text>
</comment>
<evidence type="ECO:0000256" key="2">
    <source>
        <dbReference type="ARBA" id="ARBA00004777"/>
    </source>
</evidence>
<dbReference type="EMBL" id="JAHWXS010000026">
    <property type="protein sequence ID" value="MFK5735964.1"/>
    <property type="molecule type" value="Genomic_DNA"/>
</dbReference>
<dbReference type="InterPro" id="IPR003171">
    <property type="entry name" value="Mehydrof_redctse-like"/>
</dbReference>
<evidence type="ECO:0000256" key="5">
    <source>
        <dbReference type="ARBA" id="ARBA00022827"/>
    </source>
</evidence>
<evidence type="ECO:0000313" key="13">
    <source>
        <dbReference type="Proteomes" id="UP001621534"/>
    </source>
</evidence>
<keyword evidence="5 9" id="KW-0274">FAD</keyword>
<dbReference type="InterPro" id="IPR029041">
    <property type="entry name" value="FAD-linked_oxidoreductase-like"/>
</dbReference>
<evidence type="ECO:0000256" key="9">
    <source>
        <dbReference type="RuleBase" id="RU003862"/>
    </source>
</evidence>
<keyword evidence="6 9" id="KW-0560">Oxidoreductase</keyword>
<dbReference type="PANTHER" id="PTHR45754:SF3">
    <property type="entry name" value="METHYLENETETRAHYDROFOLATE REDUCTASE (NADPH)"/>
    <property type="match status" value="1"/>
</dbReference>
<evidence type="ECO:0000256" key="1">
    <source>
        <dbReference type="ARBA" id="ARBA00001974"/>
    </source>
</evidence>
<dbReference type="Gene3D" id="3.20.20.220">
    <property type="match status" value="1"/>
</dbReference>
<accession>A0ABW8P151</accession>
<evidence type="ECO:0000256" key="6">
    <source>
        <dbReference type="ARBA" id="ARBA00023002"/>
    </source>
</evidence>
<dbReference type="Proteomes" id="UP001621534">
    <property type="component" value="Unassembled WGS sequence"/>
</dbReference>